<proteinExistence type="predicted"/>
<gene>
    <name evidence="3" type="ORF">DYU05_00845</name>
</gene>
<dbReference type="Pfam" id="PF06580">
    <property type="entry name" value="His_kinase"/>
    <property type="match status" value="1"/>
</dbReference>
<keyword evidence="1" id="KW-0472">Membrane</keyword>
<dbReference type="PANTHER" id="PTHR34220">
    <property type="entry name" value="SENSOR HISTIDINE KINASE YPDA"/>
    <property type="match status" value="1"/>
</dbReference>
<evidence type="ECO:0000256" key="1">
    <source>
        <dbReference type="SAM" id="Phobius"/>
    </source>
</evidence>
<dbReference type="EMBL" id="QWDE01000001">
    <property type="protein sequence ID" value="RFZ84210.1"/>
    <property type="molecule type" value="Genomic_DNA"/>
</dbReference>
<dbReference type="GO" id="GO:0000155">
    <property type="term" value="F:phosphorelay sensor kinase activity"/>
    <property type="evidence" value="ECO:0007669"/>
    <property type="project" value="InterPro"/>
</dbReference>
<dbReference type="AlphaFoldDB" id="A0A3E2NTM3"/>
<name>A0A3E2NTM3_9SPHI</name>
<reference evidence="3 4" key="1">
    <citation type="submission" date="2018-08" db="EMBL/GenBank/DDBJ databases">
        <title>Mucilaginibacter terrae sp. nov., isolated from manganese diggings.</title>
        <authorList>
            <person name="Huang Y."/>
            <person name="Zhou Z."/>
        </authorList>
    </citation>
    <scope>NUCLEOTIDE SEQUENCE [LARGE SCALE GENOMIC DNA]</scope>
    <source>
        <strain evidence="3 4">ZH6</strain>
    </source>
</reference>
<dbReference type="InterPro" id="IPR010559">
    <property type="entry name" value="Sig_transdc_His_kin_internal"/>
</dbReference>
<comment type="caution">
    <text evidence="3">The sequence shown here is derived from an EMBL/GenBank/DDBJ whole genome shotgun (WGS) entry which is preliminary data.</text>
</comment>
<feature type="transmembrane region" description="Helical" evidence="1">
    <location>
        <begin position="45"/>
        <end position="70"/>
    </location>
</feature>
<feature type="domain" description="Signal transduction histidine kinase internal region" evidence="2">
    <location>
        <begin position="162"/>
        <end position="239"/>
    </location>
</feature>
<feature type="transmembrane region" description="Helical" evidence="1">
    <location>
        <begin position="91"/>
        <end position="109"/>
    </location>
</feature>
<protein>
    <submittedName>
        <fullName evidence="3">Histidine kinase</fullName>
    </submittedName>
</protein>
<keyword evidence="1" id="KW-1133">Transmembrane helix</keyword>
<dbReference type="PANTHER" id="PTHR34220:SF7">
    <property type="entry name" value="SENSOR HISTIDINE KINASE YPDA"/>
    <property type="match status" value="1"/>
</dbReference>
<dbReference type="OrthoDB" id="9809908at2"/>
<keyword evidence="3" id="KW-0418">Kinase</keyword>
<dbReference type="GO" id="GO:0016020">
    <property type="term" value="C:membrane"/>
    <property type="evidence" value="ECO:0007669"/>
    <property type="project" value="InterPro"/>
</dbReference>
<keyword evidence="1" id="KW-0812">Transmembrane</keyword>
<accession>A0A3E2NTM3</accession>
<feature type="transmembrane region" description="Helical" evidence="1">
    <location>
        <begin position="121"/>
        <end position="140"/>
    </location>
</feature>
<dbReference type="RefSeq" id="WP_117381100.1">
    <property type="nucleotide sequence ID" value="NZ_QWDE01000001.1"/>
</dbReference>
<keyword evidence="4" id="KW-1185">Reference proteome</keyword>
<dbReference type="InterPro" id="IPR050640">
    <property type="entry name" value="Bact_2-comp_sensor_kinase"/>
</dbReference>
<evidence type="ECO:0000313" key="4">
    <source>
        <dbReference type="Proteomes" id="UP000260823"/>
    </source>
</evidence>
<evidence type="ECO:0000259" key="2">
    <source>
        <dbReference type="Pfam" id="PF06580"/>
    </source>
</evidence>
<organism evidence="3 4">
    <name type="scientific">Mucilaginibacter terrenus</name>
    <dbReference type="NCBI Taxonomy" id="2482727"/>
    <lineage>
        <taxon>Bacteria</taxon>
        <taxon>Pseudomonadati</taxon>
        <taxon>Bacteroidota</taxon>
        <taxon>Sphingobacteriia</taxon>
        <taxon>Sphingobacteriales</taxon>
        <taxon>Sphingobacteriaceae</taxon>
        <taxon>Mucilaginibacter</taxon>
    </lineage>
</organism>
<dbReference type="Proteomes" id="UP000260823">
    <property type="component" value="Unassembled WGS sequence"/>
</dbReference>
<keyword evidence="3" id="KW-0808">Transferase</keyword>
<evidence type="ECO:0000313" key="3">
    <source>
        <dbReference type="EMBL" id="RFZ84210.1"/>
    </source>
</evidence>
<sequence>MIFERYIGPENTRVFAISPKVIWLSALFMGILASIPKILQFQGSLVEIIADCIIAFCYSLYVWFYNLYTLPRYTHQTITTKFFGNRLTKSLLLGILVMGILVLMNQLVFKDRLIGSMMLMYQFRGVLINLTVYMFIYLLYQSFMNRVIAVELERIKSDHLEARYELLKQQVNPHFLFNSLNTLKSMVEISDEHSADFILRLSDFYRYSLESRKKDVVAVQEEVKMLKSYFYLLQARFEEGISLEMNILPEHQKTMIPIFTLQLLAENAVKHNIISVDQPLYIKITSSGNWLTVENNLQIKSIPELSTKIGLENIKQRYLHLTGRPVEVAANEQCFTVKLPLNEHIGA</sequence>
<feature type="transmembrane region" description="Helical" evidence="1">
    <location>
        <begin position="21"/>
        <end position="39"/>
    </location>
</feature>